<comment type="caution">
    <text evidence="3">The sequence shown here is derived from an EMBL/GenBank/DDBJ whole genome shotgun (WGS) entry which is preliminary data.</text>
</comment>
<organism evidence="3 4">
    <name type="scientific">Parascedosporium putredinis</name>
    <dbReference type="NCBI Taxonomy" id="1442378"/>
    <lineage>
        <taxon>Eukaryota</taxon>
        <taxon>Fungi</taxon>
        <taxon>Dikarya</taxon>
        <taxon>Ascomycota</taxon>
        <taxon>Pezizomycotina</taxon>
        <taxon>Sordariomycetes</taxon>
        <taxon>Hypocreomycetidae</taxon>
        <taxon>Microascales</taxon>
        <taxon>Microascaceae</taxon>
        <taxon>Parascedosporium</taxon>
    </lineage>
</organism>
<name>A0A9P1MF08_9PEZI</name>
<evidence type="ECO:0000256" key="1">
    <source>
        <dbReference type="SAM" id="MobiDB-lite"/>
    </source>
</evidence>
<keyword evidence="2" id="KW-0732">Signal</keyword>
<proteinExistence type="predicted"/>
<evidence type="ECO:0000313" key="3">
    <source>
        <dbReference type="EMBL" id="CAI4218308.1"/>
    </source>
</evidence>
<feature type="compositionally biased region" description="Low complexity" evidence="1">
    <location>
        <begin position="83"/>
        <end position="104"/>
    </location>
</feature>
<sequence>MRFLFAFAVGALVGTTIAEDSTCPTITSRQVAPTCSPGCPEAPDCRFISTVTNPCGCPRAVAEATLIQPCNVGSESAGEGRPTRTSGEVESTTTRTTATRSVTSDLGDEDNGEPQTTRCPRMTRTVSAEGCVALACPTPNCIFQEPFMIPCGCPDPETVLVDGCVTECVAGCATTTVKVTDACSTQQATVTLTRTSVRMTSEVEEVEEVEMGPTEPARKTAE</sequence>
<dbReference type="EMBL" id="CALLCH030000017">
    <property type="protein sequence ID" value="CAI4218308.1"/>
    <property type="molecule type" value="Genomic_DNA"/>
</dbReference>
<evidence type="ECO:0000256" key="2">
    <source>
        <dbReference type="SAM" id="SignalP"/>
    </source>
</evidence>
<gene>
    <name evidence="3" type="ORF">PPNO1_LOCUS7898</name>
</gene>
<feature type="chain" id="PRO_5040466661" evidence="2">
    <location>
        <begin position="19"/>
        <end position="222"/>
    </location>
</feature>
<feature type="region of interest" description="Disordered" evidence="1">
    <location>
        <begin position="202"/>
        <end position="222"/>
    </location>
</feature>
<dbReference type="Proteomes" id="UP000838763">
    <property type="component" value="Unassembled WGS sequence"/>
</dbReference>
<dbReference type="OrthoDB" id="4773720at2759"/>
<feature type="region of interest" description="Disordered" evidence="1">
    <location>
        <begin position="72"/>
        <end position="119"/>
    </location>
</feature>
<feature type="signal peptide" evidence="2">
    <location>
        <begin position="1"/>
        <end position="18"/>
    </location>
</feature>
<reference evidence="3" key="1">
    <citation type="submission" date="2022-11" db="EMBL/GenBank/DDBJ databases">
        <authorList>
            <person name="Scott C."/>
            <person name="Bruce N."/>
        </authorList>
    </citation>
    <scope>NUCLEOTIDE SEQUENCE</scope>
</reference>
<evidence type="ECO:0000313" key="4">
    <source>
        <dbReference type="Proteomes" id="UP000838763"/>
    </source>
</evidence>
<protein>
    <submittedName>
        <fullName evidence="3">Uncharacterized protein</fullName>
    </submittedName>
</protein>
<accession>A0A9P1MF08</accession>
<keyword evidence="4" id="KW-1185">Reference proteome</keyword>
<dbReference type="AlphaFoldDB" id="A0A9P1MF08"/>